<name>A0A2P2LWQ4_RHIMU</name>
<evidence type="ECO:0000313" key="1">
    <source>
        <dbReference type="EMBL" id="MBX22383.1"/>
    </source>
</evidence>
<sequence length="50" mass="5789">MHMITNIQLFPKIISNMSPKPCLFNSSFERIQNIHFKSGNLTIKRIKGTI</sequence>
<protein>
    <submittedName>
        <fullName evidence="1">Uncharacterized protein</fullName>
    </submittedName>
</protein>
<dbReference type="EMBL" id="GGEC01041899">
    <property type="protein sequence ID" value="MBX22383.1"/>
    <property type="molecule type" value="Transcribed_RNA"/>
</dbReference>
<accession>A0A2P2LWQ4</accession>
<organism evidence="1">
    <name type="scientific">Rhizophora mucronata</name>
    <name type="common">Asiatic mangrove</name>
    <dbReference type="NCBI Taxonomy" id="61149"/>
    <lineage>
        <taxon>Eukaryota</taxon>
        <taxon>Viridiplantae</taxon>
        <taxon>Streptophyta</taxon>
        <taxon>Embryophyta</taxon>
        <taxon>Tracheophyta</taxon>
        <taxon>Spermatophyta</taxon>
        <taxon>Magnoliopsida</taxon>
        <taxon>eudicotyledons</taxon>
        <taxon>Gunneridae</taxon>
        <taxon>Pentapetalae</taxon>
        <taxon>rosids</taxon>
        <taxon>fabids</taxon>
        <taxon>Malpighiales</taxon>
        <taxon>Rhizophoraceae</taxon>
        <taxon>Rhizophora</taxon>
    </lineage>
</organism>
<proteinExistence type="predicted"/>
<dbReference type="AlphaFoldDB" id="A0A2P2LWQ4"/>
<reference evidence="1" key="1">
    <citation type="submission" date="2018-02" db="EMBL/GenBank/DDBJ databases">
        <title>Rhizophora mucronata_Transcriptome.</title>
        <authorList>
            <person name="Meera S.P."/>
            <person name="Sreeshan A."/>
            <person name="Augustine A."/>
        </authorList>
    </citation>
    <scope>NUCLEOTIDE SEQUENCE</scope>
    <source>
        <tissue evidence="1">Leaf</tissue>
    </source>
</reference>